<dbReference type="EMBL" id="CM029049">
    <property type="protein sequence ID" value="KAG2570623.1"/>
    <property type="molecule type" value="Genomic_DNA"/>
</dbReference>
<name>A0A8T0Q9N0_PANVG</name>
<proteinExistence type="predicted"/>
<dbReference type="Proteomes" id="UP000823388">
    <property type="component" value="Chromosome 7K"/>
</dbReference>
<evidence type="ECO:0000313" key="1">
    <source>
        <dbReference type="EMBL" id="KAG2570623.1"/>
    </source>
</evidence>
<sequence>MMAKSILLRFNGGFRHYSLLHWEEPADGVQIYTWKDAAVYELSDLLSPFYRCFYLCHFEEDEMLIYTSKESRFISWLHTTRCNNDISSRMLHSSHTVNISFLLV</sequence>
<protein>
    <submittedName>
        <fullName evidence="1">Uncharacterized protein</fullName>
    </submittedName>
</protein>
<reference evidence="1" key="1">
    <citation type="submission" date="2020-05" db="EMBL/GenBank/DDBJ databases">
        <title>WGS assembly of Panicum virgatum.</title>
        <authorList>
            <person name="Lovell J.T."/>
            <person name="Jenkins J."/>
            <person name="Shu S."/>
            <person name="Juenger T.E."/>
            <person name="Schmutz J."/>
        </authorList>
    </citation>
    <scope>NUCLEOTIDE SEQUENCE</scope>
    <source>
        <strain evidence="1">AP13</strain>
    </source>
</reference>
<evidence type="ECO:0000313" key="2">
    <source>
        <dbReference type="Proteomes" id="UP000823388"/>
    </source>
</evidence>
<organism evidence="1 2">
    <name type="scientific">Panicum virgatum</name>
    <name type="common">Blackwell switchgrass</name>
    <dbReference type="NCBI Taxonomy" id="38727"/>
    <lineage>
        <taxon>Eukaryota</taxon>
        <taxon>Viridiplantae</taxon>
        <taxon>Streptophyta</taxon>
        <taxon>Embryophyta</taxon>
        <taxon>Tracheophyta</taxon>
        <taxon>Spermatophyta</taxon>
        <taxon>Magnoliopsida</taxon>
        <taxon>Liliopsida</taxon>
        <taxon>Poales</taxon>
        <taxon>Poaceae</taxon>
        <taxon>PACMAD clade</taxon>
        <taxon>Panicoideae</taxon>
        <taxon>Panicodae</taxon>
        <taxon>Paniceae</taxon>
        <taxon>Panicinae</taxon>
        <taxon>Panicum</taxon>
        <taxon>Panicum sect. Hiantes</taxon>
    </lineage>
</organism>
<keyword evidence="2" id="KW-1185">Reference proteome</keyword>
<comment type="caution">
    <text evidence="1">The sequence shown here is derived from an EMBL/GenBank/DDBJ whole genome shotgun (WGS) entry which is preliminary data.</text>
</comment>
<accession>A0A8T0Q9N0</accession>
<dbReference type="AlphaFoldDB" id="A0A8T0Q9N0"/>
<gene>
    <name evidence="1" type="ORF">PVAP13_7KG035700</name>
</gene>